<accession>A0AA39K576</accession>
<evidence type="ECO:0000313" key="4">
    <source>
        <dbReference type="Proteomes" id="UP001175226"/>
    </source>
</evidence>
<dbReference type="PROSITE" id="PS50097">
    <property type="entry name" value="BTB"/>
    <property type="match status" value="1"/>
</dbReference>
<dbReference type="Gene3D" id="3.30.710.10">
    <property type="entry name" value="Potassium Channel Kv1.1, Chain A"/>
    <property type="match status" value="1"/>
</dbReference>
<dbReference type="InterPro" id="IPR000210">
    <property type="entry name" value="BTB/POZ_dom"/>
</dbReference>
<organism evidence="3 4">
    <name type="scientific">Armillaria borealis</name>
    <dbReference type="NCBI Taxonomy" id="47425"/>
    <lineage>
        <taxon>Eukaryota</taxon>
        <taxon>Fungi</taxon>
        <taxon>Dikarya</taxon>
        <taxon>Basidiomycota</taxon>
        <taxon>Agaricomycotina</taxon>
        <taxon>Agaricomycetes</taxon>
        <taxon>Agaricomycetidae</taxon>
        <taxon>Agaricales</taxon>
        <taxon>Marasmiineae</taxon>
        <taxon>Physalacriaceae</taxon>
        <taxon>Armillaria</taxon>
    </lineage>
</organism>
<dbReference type="InterPro" id="IPR011333">
    <property type="entry name" value="SKP1/BTB/POZ_sf"/>
</dbReference>
<evidence type="ECO:0000259" key="2">
    <source>
        <dbReference type="PROSITE" id="PS50097"/>
    </source>
</evidence>
<name>A0AA39K576_9AGAR</name>
<feature type="region of interest" description="Disordered" evidence="1">
    <location>
        <begin position="1"/>
        <end position="23"/>
    </location>
</feature>
<evidence type="ECO:0000313" key="3">
    <source>
        <dbReference type="EMBL" id="KAK0454735.1"/>
    </source>
</evidence>
<keyword evidence="4" id="KW-1185">Reference proteome</keyword>
<dbReference type="EMBL" id="JAUEPT010000002">
    <property type="protein sequence ID" value="KAK0454735.1"/>
    <property type="molecule type" value="Genomic_DNA"/>
</dbReference>
<proteinExistence type="predicted"/>
<dbReference type="Proteomes" id="UP001175226">
    <property type="component" value="Unassembled WGS sequence"/>
</dbReference>
<comment type="caution">
    <text evidence="3">The sequence shown here is derived from an EMBL/GenBank/DDBJ whole genome shotgun (WGS) entry which is preliminary data.</text>
</comment>
<gene>
    <name evidence="3" type="ORF">EV421DRAFT_441814</name>
</gene>
<feature type="compositionally biased region" description="Low complexity" evidence="1">
    <location>
        <begin position="9"/>
        <end position="18"/>
    </location>
</feature>
<evidence type="ECO:0000256" key="1">
    <source>
        <dbReference type="SAM" id="MobiDB-lite"/>
    </source>
</evidence>
<dbReference type="AlphaFoldDB" id="A0AA39K576"/>
<reference evidence="3" key="1">
    <citation type="submission" date="2023-06" db="EMBL/GenBank/DDBJ databases">
        <authorList>
            <consortium name="Lawrence Berkeley National Laboratory"/>
            <person name="Ahrendt S."/>
            <person name="Sahu N."/>
            <person name="Indic B."/>
            <person name="Wong-Bajracharya J."/>
            <person name="Merenyi Z."/>
            <person name="Ke H.-M."/>
            <person name="Monk M."/>
            <person name="Kocsube S."/>
            <person name="Drula E."/>
            <person name="Lipzen A."/>
            <person name="Balint B."/>
            <person name="Henrissat B."/>
            <person name="Andreopoulos B."/>
            <person name="Martin F.M."/>
            <person name="Harder C.B."/>
            <person name="Rigling D."/>
            <person name="Ford K.L."/>
            <person name="Foster G.D."/>
            <person name="Pangilinan J."/>
            <person name="Papanicolaou A."/>
            <person name="Barry K."/>
            <person name="LaButti K."/>
            <person name="Viragh M."/>
            <person name="Koriabine M."/>
            <person name="Yan M."/>
            <person name="Riley R."/>
            <person name="Champramary S."/>
            <person name="Plett K.L."/>
            <person name="Tsai I.J."/>
            <person name="Slot J."/>
            <person name="Sipos G."/>
            <person name="Plett J."/>
            <person name="Nagy L.G."/>
            <person name="Grigoriev I.V."/>
        </authorList>
    </citation>
    <scope>NUCLEOTIDE SEQUENCE</scope>
    <source>
        <strain evidence="3">FPL87.14</strain>
    </source>
</reference>
<protein>
    <recommendedName>
        <fullName evidence="2">BTB domain-containing protein</fullName>
    </recommendedName>
</protein>
<feature type="domain" description="BTB" evidence="2">
    <location>
        <begin position="53"/>
        <end position="116"/>
    </location>
</feature>
<sequence>MFNVRRTPSEASTSGSSSQDMQMALVDDGPSNVLCISDPKPEDFKLHPLFTEGDTTLAAKGGSTFFRVYSHTLKMTSGFFRSMFSLPQDPSSSSKAKGVFYLDEDENTLECLLKMMCGLSLPPVDTYDQLDSLLDAVEKYDTPGPLSIVRLLVMTPALTVQPFRLYGIACRFGWEAEAKHASTQTLQYNLYDPEIRPLLQRLSTDSLLDLMELHRSRREGYACLPSVPHLLMKVCRLRQRLNDPPFVAGSTATCVSCHSLIDYHTWRELKYKIILEMDTRPLGDTVIEMGLLEWPEAVACWTAKCPENACHRSLYDKVETLRVVRDCVDKLPKSI</sequence>